<protein>
    <submittedName>
        <fullName evidence="1">Uncharacterized protein</fullName>
    </submittedName>
</protein>
<gene>
    <name evidence="1" type="ORF">LAZ67_2005479</name>
</gene>
<dbReference type="EMBL" id="CP092864">
    <property type="protein sequence ID" value="UYV63744.1"/>
    <property type="molecule type" value="Genomic_DNA"/>
</dbReference>
<dbReference type="Proteomes" id="UP001235939">
    <property type="component" value="Chromosome 02"/>
</dbReference>
<accession>A0ABY6K5Z4</accession>
<evidence type="ECO:0000313" key="1">
    <source>
        <dbReference type="EMBL" id="UYV63744.1"/>
    </source>
</evidence>
<keyword evidence="2" id="KW-1185">Reference proteome</keyword>
<name>A0ABY6K5Z4_9ARAC</name>
<sequence>MRTWRPHRAVEEGQEIVAMVLNGYLELSMKNSVEVETDPPDEKNDRQKWCIDSGCTAHLTPNLTMMENVIEYKSEINLAEKGKTTQAIANEI</sequence>
<reference evidence="1 2" key="1">
    <citation type="submission" date="2022-01" db="EMBL/GenBank/DDBJ databases">
        <title>A chromosomal length assembly of Cordylochernes scorpioides.</title>
        <authorList>
            <person name="Zeh D."/>
            <person name="Zeh J."/>
        </authorList>
    </citation>
    <scope>NUCLEOTIDE SEQUENCE [LARGE SCALE GENOMIC DNA]</scope>
    <source>
        <strain evidence="1">IN4F17</strain>
        <tissue evidence="1">Whole Body</tissue>
    </source>
</reference>
<evidence type="ECO:0000313" key="2">
    <source>
        <dbReference type="Proteomes" id="UP001235939"/>
    </source>
</evidence>
<organism evidence="1 2">
    <name type="scientific">Cordylochernes scorpioides</name>
    <dbReference type="NCBI Taxonomy" id="51811"/>
    <lineage>
        <taxon>Eukaryota</taxon>
        <taxon>Metazoa</taxon>
        <taxon>Ecdysozoa</taxon>
        <taxon>Arthropoda</taxon>
        <taxon>Chelicerata</taxon>
        <taxon>Arachnida</taxon>
        <taxon>Pseudoscorpiones</taxon>
        <taxon>Cheliferoidea</taxon>
        <taxon>Chernetidae</taxon>
        <taxon>Cordylochernes</taxon>
    </lineage>
</organism>
<proteinExistence type="predicted"/>